<reference evidence="2" key="1">
    <citation type="journal article" date="2016" name="Nature">
        <title>Genome evolution in the allotetraploid frog Xenopus laevis.</title>
        <authorList>
            <person name="Session A.M."/>
            <person name="Uno Y."/>
            <person name="Kwon T."/>
            <person name="Chapman J.A."/>
            <person name="Toyoda A."/>
            <person name="Takahashi S."/>
            <person name="Fukui A."/>
            <person name="Hikosaka A."/>
            <person name="Suzuki A."/>
            <person name="Kondo M."/>
            <person name="van Heeringen S.J."/>
            <person name="Quigley I."/>
            <person name="Heinz S."/>
            <person name="Ogino H."/>
            <person name="Ochi H."/>
            <person name="Hellsten U."/>
            <person name="Lyons J.B."/>
            <person name="Simakov O."/>
            <person name="Putnam N."/>
            <person name="Stites J."/>
            <person name="Kuroki Y."/>
            <person name="Tanaka T."/>
            <person name="Michiue T."/>
            <person name="Watanabe M."/>
            <person name="Bogdanovic O."/>
            <person name="Lister R."/>
            <person name="Georgiou G."/>
            <person name="Paranjpe S.S."/>
            <person name="van Kruijsbergen I."/>
            <person name="Shu S."/>
            <person name="Carlson J."/>
            <person name="Kinoshita T."/>
            <person name="Ohta Y."/>
            <person name="Mawaribuchi S."/>
            <person name="Jenkins J."/>
            <person name="Grimwood J."/>
            <person name="Schmutz J."/>
            <person name="Mitros T."/>
            <person name="Mozaffari S.V."/>
            <person name="Suzuki Y."/>
            <person name="Haramoto Y."/>
            <person name="Yamamoto T.S."/>
            <person name="Takagi C."/>
            <person name="Heald R."/>
            <person name="Miller K."/>
            <person name="Haudenschild C."/>
            <person name="Kitzman J."/>
            <person name="Nakayama T."/>
            <person name="Izutsu Y."/>
            <person name="Robert J."/>
            <person name="Fortriede J."/>
            <person name="Burns K."/>
            <person name="Lotay V."/>
            <person name="Karimi K."/>
            <person name="Yasuoka Y."/>
            <person name="Dichmann D.S."/>
            <person name="Flajnik M.F."/>
            <person name="Houston D.W."/>
            <person name="Shendure J."/>
            <person name="DuPasquier L."/>
            <person name="Vize P.D."/>
            <person name="Zorn A.M."/>
            <person name="Ito M."/>
            <person name="Marcotte E.M."/>
            <person name="Wallingford J.B."/>
            <person name="Ito Y."/>
            <person name="Asashima M."/>
            <person name="Ueno N."/>
            <person name="Matsuda Y."/>
            <person name="Veenstra G.J."/>
            <person name="Fujiyama A."/>
            <person name="Harland R.M."/>
            <person name="Taira M."/>
            <person name="Rokhsar D.S."/>
        </authorList>
    </citation>
    <scope>NUCLEOTIDE SEQUENCE [LARGE SCALE GENOMIC DNA]</scope>
    <source>
        <strain evidence="2">J</strain>
    </source>
</reference>
<gene>
    <name evidence="1" type="ORF">XELAEV_1802688910mg</name>
</gene>
<accession>A0A974HJF3</accession>
<proteinExistence type="predicted"/>
<dbReference type="EMBL" id="CM004474">
    <property type="protein sequence ID" value="OCT80075.1"/>
    <property type="molecule type" value="Genomic_DNA"/>
</dbReference>
<evidence type="ECO:0000313" key="1">
    <source>
        <dbReference type="EMBL" id="OCT80075.1"/>
    </source>
</evidence>
<feature type="non-terminal residue" evidence="1">
    <location>
        <position position="1"/>
    </location>
</feature>
<dbReference type="Proteomes" id="UP000694892">
    <property type="component" value="Chromosome 5L"/>
</dbReference>
<organism evidence="1 2">
    <name type="scientific">Xenopus laevis</name>
    <name type="common">African clawed frog</name>
    <dbReference type="NCBI Taxonomy" id="8355"/>
    <lineage>
        <taxon>Eukaryota</taxon>
        <taxon>Metazoa</taxon>
        <taxon>Chordata</taxon>
        <taxon>Craniata</taxon>
        <taxon>Vertebrata</taxon>
        <taxon>Euteleostomi</taxon>
        <taxon>Amphibia</taxon>
        <taxon>Batrachia</taxon>
        <taxon>Anura</taxon>
        <taxon>Pipoidea</taxon>
        <taxon>Pipidae</taxon>
        <taxon>Xenopodinae</taxon>
        <taxon>Xenopus</taxon>
        <taxon>Xenopus</taxon>
    </lineage>
</organism>
<dbReference type="AlphaFoldDB" id="A0A974HJF3"/>
<sequence length="62" mass="7208">LFQRLDARSKDLSKIAGDITQSVSLSQGMERKKVIQHIRSMYKVDLSASRHWQELVQQLTHD</sequence>
<feature type="non-terminal residue" evidence="1">
    <location>
        <position position="62"/>
    </location>
</feature>
<evidence type="ECO:0000313" key="2">
    <source>
        <dbReference type="Proteomes" id="UP000694892"/>
    </source>
</evidence>
<protein>
    <submittedName>
        <fullName evidence="1">Uncharacterized protein</fullName>
    </submittedName>
</protein>
<name>A0A974HJF3_XENLA</name>